<dbReference type="SMART" id="SM00267">
    <property type="entry name" value="GGDEF"/>
    <property type="match status" value="1"/>
</dbReference>
<evidence type="ECO:0000256" key="1">
    <source>
        <dbReference type="ARBA" id="ARBA00001946"/>
    </source>
</evidence>
<organism evidence="5 6">
    <name type="scientific">Marisediminitalea aggregata</name>
    <dbReference type="NCBI Taxonomy" id="634436"/>
    <lineage>
        <taxon>Bacteria</taxon>
        <taxon>Pseudomonadati</taxon>
        <taxon>Pseudomonadota</taxon>
        <taxon>Gammaproteobacteria</taxon>
        <taxon>Alteromonadales</taxon>
        <taxon>Alteromonadaceae</taxon>
        <taxon>Marisediminitalea</taxon>
    </lineage>
</organism>
<dbReference type="SUPFAM" id="SSF55073">
    <property type="entry name" value="Nucleotide cyclase"/>
    <property type="match status" value="1"/>
</dbReference>
<keyword evidence="6" id="KW-1185">Reference proteome</keyword>
<evidence type="ECO:0000256" key="2">
    <source>
        <dbReference type="ARBA" id="ARBA00012528"/>
    </source>
</evidence>
<dbReference type="EC" id="2.7.7.65" evidence="2"/>
<accession>A0A1M5JBQ9</accession>
<dbReference type="FunFam" id="3.30.70.270:FF:000001">
    <property type="entry name" value="Diguanylate cyclase domain protein"/>
    <property type="match status" value="1"/>
</dbReference>
<gene>
    <name evidence="5" type="ORF">SAMN05216361_2026</name>
</gene>
<dbReference type="OrthoDB" id="9803824at2"/>
<feature type="domain" description="GGDEF" evidence="4">
    <location>
        <begin position="184"/>
        <end position="312"/>
    </location>
</feature>
<evidence type="ECO:0000259" key="4">
    <source>
        <dbReference type="PROSITE" id="PS50887"/>
    </source>
</evidence>
<dbReference type="STRING" id="634436.SAMN05216361_2026"/>
<dbReference type="GO" id="GO:0005886">
    <property type="term" value="C:plasma membrane"/>
    <property type="evidence" value="ECO:0007669"/>
    <property type="project" value="TreeGrafter"/>
</dbReference>
<dbReference type="EMBL" id="FQWD01000003">
    <property type="protein sequence ID" value="SHG38008.1"/>
    <property type="molecule type" value="Genomic_DNA"/>
</dbReference>
<dbReference type="NCBIfam" id="TIGR00254">
    <property type="entry name" value="GGDEF"/>
    <property type="match status" value="1"/>
</dbReference>
<dbReference type="InterPro" id="IPR050469">
    <property type="entry name" value="Diguanylate_Cyclase"/>
</dbReference>
<dbReference type="GO" id="GO:1902201">
    <property type="term" value="P:negative regulation of bacterial-type flagellum-dependent cell motility"/>
    <property type="evidence" value="ECO:0007669"/>
    <property type="project" value="TreeGrafter"/>
</dbReference>
<dbReference type="InterPro" id="IPR029787">
    <property type="entry name" value="Nucleotide_cyclase"/>
</dbReference>
<proteinExistence type="predicted"/>
<dbReference type="Pfam" id="PF00990">
    <property type="entry name" value="GGDEF"/>
    <property type="match status" value="1"/>
</dbReference>
<evidence type="ECO:0000313" key="6">
    <source>
        <dbReference type="Proteomes" id="UP000184520"/>
    </source>
</evidence>
<dbReference type="PANTHER" id="PTHR45138">
    <property type="entry name" value="REGULATORY COMPONENTS OF SENSORY TRANSDUCTION SYSTEM"/>
    <property type="match status" value="1"/>
</dbReference>
<dbReference type="Gene3D" id="3.30.70.270">
    <property type="match status" value="1"/>
</dbReference>
<reference evidence="6" key="1">
    <citation type="submission" date="2016-11" db="EMBL/GenBank/DDBJ databases">
        <authorList>
            <person name="Varghese N."/>
            <person name="Submissions S."/>
        </authorList>
    </citation>
    <scope>NUCLEOTIDE SEQUENCE [LARGE SCALE GENOMIC DNA]</scope>
    <source>
        <strain evidence="6">CGMCC 1.8995</strain>
    </source>
</reference>
<dbReference type="PROSITE" id="PS50887">
    <property type="entry name" value="GGDEF"/>
    <property type="match status" value="1"/>
</dbReference>
<dbReference type="AlphaFoldDB" id="A0A1M5JBQ9"/>
<protein>
    <recommendedName>
        <fullName evidence="2">diguanylate cyclase</fullName>
        <ecNumber evidence="2">2.7.7.65</ecNumber>
    </recommendedName>
</protein>
<comment type="cofactor">
    <cofactor evidence="1">
        <name>Mg(2+)</name>
        <dbReference type="ChEBI" id="CHEBI:18420"/>
    </cofactor>
</comment>
<evidence type="ECO:0000313" key="5">
    <source>
        <dbReference type="EMBL" id="SHG38008.1"/>
    </source>
</evidence>
<dbReference type="Proteomes" id="UP000184520">
    <property type="component" value="Unassembled WGS sequence"/>
</dbReference>
<comment type="catalytic activity">
    <reaction evidence="3">
        <text>2 GTP = 3',3'-c-di-GMP + 2 diphosphate</text>
        <dbReference type="Rhea" id="RHEA:24898"/>
        <dbReference type="ChEBI" id="CHEBI:33019"/>
        <dbReference type="ChEBI" id="CHEBI:37565"/>
        <dbReference type="ChEBI" id="CHEBI:58805"/>
        <dbReference type="EC" id="2.7.7.65"/>
    </reaction>
</comment>
<evidence type="ECO:0000256" key="3">
    <source>
        <dbReference type="ARBA" id="ARBA00034247"/>
    </source>
</evidence>
<dbReference type="GO" id="GO:0052621">
    <property type="term" value="F:diguanylate cyclase activity"/>
    <property type="evidence" value="ECO:0007669"/>
    <property type="project" value="UniProtKB-EC"/>
</dbReference>
<dbReference type="InterPro" id="IPR000160">
    <property type="entry name" value="GGDEF_dom"/>
</dbReference>
<dbReference type="PANTHER" id="PTHR45138:SF9">
    <property type="entry name" value="DIGUANYLATE CYCLASE DGCM-RELATED"/>
    <property type="match status" value="1"/>
</dbReference>
<dbReference type="InterPro" id="IPR043128">
    <property type="entry name" value="Rev_trsase/Diguanyl_cyclase"/>
</dbReference>
<dbReference type="CDD" id="cd01949">
    <property type="entry name" value="GGDEF"/>
    <property type="match status" value="1"/>
</dbReference>
<dbReference type="GO" id="GO:0043709">
    <property type="term" value="P:cell adhesion involved in single-species biofilm formation"/>
    <property type="evidence" value="ECO:0007669"/>
    <property type="project" value="TreeGrafter"/>
</dbReference>
<sequence length="325" mass="36936">MLPMSFEQLQTAFALSSRLIESKTFHDLNVALITILNEIDTINDVSSYEILGNRAEAGSDVEPLIRKFPLSLDENFTDEYHSVVKYVYKEGTSGVGKHVIGNQAFISIYVNKDEPPEKLVLIQGEVSDYHYEIVKGLASIYEHQINLFDVKERDLLTKLHNRQTFVTTLEQVLNFYRGMAPSGKGSFMAILDIDHFKQVNDKFGHMQGDEVLIHFANLMRKSFRHADFLFRYGGEEFVVIINQTDKTAALALLDSFRLSVKQFSFPSGHITVSIGVTEVNPYTPIPTMIEIADEALYLAKHNGRDRIEVLNRSTKSVVDNDIEFF</sequence>
<name>A0A1M5JBQ9_9ALTE</name>